<dbReference type="Pfam" id="PF04430">
    <property type="entry name" value="DUF498"/>
    <property type="match status" value="1"/>
</dbReference>
<protein>
    <submittedName>
        <fullName evidence="1">Uncharacterized conserved protein, contains Mth938-like domain</fullName>
    </submittedName>
</protein>
<dbReference type="InterPro" id="IPR036748">
    <property type="entry name" value="MTH938-like_sf"/>
</dbReference>
<dbReference type="PANTHER" id="PTHR21192:SF2">
    <property type="entry name" value="NADH DEHYDROGENASE [UBIQUINONE] 1 ALPHA SUBCOMPLEX ASSEMBLY FACTOR 3"/>
    <property type="match status" value="1"/>
</dbReference>
<name>A0A450SZA6_9GAMM</name>
<gene>
    <name evidence="1" type="ORF">BECKFW1821A_GA0114235_109211</name>
    <name evidence="2" type="ORF">BECKFW1821B_GA0114236_11861</name>
</gene>
<reference evidence="1" key="1">
    <citation type="submission" date="2019-02" db="EMBL/GenBank/DDBJ databases">
        <authorList>
            <person name="Gruber-Vodicka R. H."/>
            <person name="Seah K. B. B."/>
        </authorList>
    </citation>
    <scope>NUCLEOTIDE SEQUENCE</scope>
    <source>
        <strain evidence="2">BECK_BZ106</strain>
        <strain evidence="1">BECK_BZ15</strain>
    </source>
</reference>
<evidence type="ECO:0000313" key="1">
    <source>
        <dbReference type="EMBL" id="VFJ59588.1"/>
    </source>
</evidence>
<dbReference type="EMBL" id="CAADEW010000092">
    <property type="protein sequence ID" value="VFJ59588.1"/>
    <property type="molecule type" value="Genomic_DNA"/>
</dbReference>
<proteinExistence type="predicted"/>
<sequence>MARFTSAAEIRGTVGNALVRDMVGERAPKRSEKHPPWYPGEWRKISRSHFSKRQLLQAIVSLEKAGNFMLSQGITLQADDDVGGHRVTGYGPAGDGGYVAVDGQRFTHSLILTPFETVAWPPRTFEEVTAAHIGLLTEFDPEVILFGSGEKQRFPAQALFRACYEKGIGIEIMATVAACRTYNLLAGEGRAVVAALLMPDS</sequence>
<dbReference type="AlphaFoldDB" id="A0A450SZA6"/>
<dbReference type="PANTHER" id="PTHR21192">
    <property type="entry name" value="NUCLEAR PROTEIN E3-3"/>
    <property type="match status" value="1"/>
</dbReference>
<accession>A0A450SZA6</accession>
<dbReference type="InterPro" id="IPR007523">
    <property type="entry name" value="NDUFAF3/AAMDC"/>
</dbReference>
<dbReference type="Gene3D" id="3.40.1230.10">
    <property type="entry name" value="MTH938-like"/>
    <property type="match status" value="1"/>
</dbReference>
<organism evidence="1">
    <name type="scientific">Candidatus Kentrum sp. FW</name>
    <dbReference type="NCBI Taxonomy" id="2126338"/>
    <lineage>
        <taxon>Bacteria</taxon>
        <taxon>Pseudomonadati</taxon>
        <taxon>Pseudomonadota</taxon>
        <taxon>Gammaproteobacteria</taxon>
        <taxon>Candidatus Kentrum</taxon>
    </lineage>
</organism>
<dbReference type="CDD" id="cd05560">
    <property type="entry name" value="Xcc1710_like"/>
    <property type="match status" value="1"/>
</dbReference>
<dbReference type="SUPFAM" id="SSF64076">
    <property type="entry name" value="MTH938-like"/>
    <property type="match status" value="1"/>
</dbReference>
<evidence type="ECO:0000313" key="2">
    <source>
        <dbReference type="EMBL" id="VFJ70383.1"/>
    </source>
</evidence>
<dbReference type="EMBL" id="CAADFD010000186">
    <property type="protein sequence ID" value="VFJ70383.1"/>
    <property type="molecule type" value="Genomic_DNA"/>
</dbReference>